<dbReference type="AlphaFoldDB" id="A0A9P6ZNY1"/>
<dbReference type="OrthoDB" id="3249986at2759"/>
<evidence type="ECO:0000313" key="2">
    <source>
        <dbReference type="Proteomes" id="UP000714275"/>
    </source>
</evidence>
<comment type="caution">
    <text evidence="1">The sequence shown here is derived from an EMBL/GenBank/DDBJ whole genome shotgun (WGS) entry which is preliminary data.</text>
</comment>
<reference evidence="1" key="1">
    <citation type="journal article" date="2020" name="New Phytol.">
        <title>Comparative genomics reveals dynamic genome evolution in host specialist ectomycorrhizal fungi.</title>
        <authorList>
            <person name="Lofgren L.A."/>
            <person name="Nguyen N.H."/>
            <person name="Vilgalys R."/>
            <person name="Ruytinx J."/>
            <person name="Liao H.L."/>
            <person name="Branco S."/>
            <person name="Kuo A."/>
            <person name="LaButti K."/>
            <person name="Lipzen A."/>
            <person name="Andreopoulos W."/>
            <person name="Pangilinan J."/>
            <person name="Riley R."/>
            <person name="Hundley H."/>
            <person name="Na H."/>
            <person name="Barry K."/>
            <person name="Grigoriev I.V."/>
            <person name="Stajich J.E."/>
            <person name="Kennedy P.G."/>
        </authorList>
    </citation>
    <scope>NUCLEOTIDE SEQUENCE</scope>
    <source>
        <strain evidence="1">DOB743</strain>
    </source>
</reference>
<proteinExistence type="predicted"/>
<protein>
    <submittedName>
        <fullName evidence="1">Uncharacterized protein</fullName>
    </submittedName>
</protein>
<sequence>MGGASTISHLEEGDMMLSFRWIFVFRRFKYFTSCSSSRLYIRILNAAFQLANIIIPLDLYSSTTTCKTSYPMESPSSCLRVTRLALIHAVLAYASPEFTAMSCLPLTLPVEIRFRILTHLHLTLSASLLESLNHSLQSALGDLCDSCKAYNFHVYGQNVSDWPEIRVTGGCWCAKIGGHQRPEIARARDRLNSDACVDAKIRSPMADSDPPPYFIFHLHHVAVTYLSTASPSPYTREIEAMITSRAGAKEIDALISKVLRHFQCCVAPSKPRAWKLEDELCIIPVSERPSKGPLDDEILCTLQLALELNRHRDFVSHSKLHPRNMKLTPPLISHPPDSKHLDSNPGSRNISLICGVALACVLLGIKYGSLAAW</sequence>
<name>A0A9P6ZNY1_9AGAM</name>
<gene>
    <name evidence="1" type="ORF">EV702DRAFT_554989</name>
</gene>
<accession>A0A9P6ZNY1</accession>
<dbReference type="EMBL" id="JABBWD010000045">
    <property type="protein sequence ID" value="KAG1774022.1"/>
    <property type="molecule type" value="Genomic_DNA"/>
</dbReference>
<dbReference type="Proteomes" id="UP000714275">
    <property type="component" value="Unassembled WGS sequence"/>
</dbReference>
<evidence type="ECO:0000313" key="1">
    <source>
        <dbReference type="EMBL" id="KAG1774022.1"/>
    </source>
</evidence>
<keyword evidence="2" id="KW-1185">Reference proteome</keyword>
<organism evidence="1 2">
    <name type="scientific">Suillus placidus</name>
    <dbReference type="NCBI Taxonomy" id="48579"/>
    <lineage>
        <taxon>Eukaryota</taxon>
        <taxon>Fungi</taxon>
        <taxon>Dikarya</taxon>
        <taxon>Basidiomycota</taxon>
        <taxon>Agaricomycotina</taxon>
        <taxon>Agaricomycetes</taxon>
        <taxon>Agaricomycetidae</taxon>
        <taxon>Boletales</taxon>
        <taxon>Suillineae</taxon>
        <taxon>Suillaceae</taxon>
        <taxon>Suillus</taxon>
    </lineage>
</organism>